<feature type="transmembrane region" description="Helical" evidence="2">
    <location>
        <begin position="6"/>
        <end position="27"/>
    </location>
</feature>
<feature type="coiled-coil region" evidence="1">
    <location>
        <begin position="39"/>
        <end position="141"/>
    </location>
</feature>
<name>A0A969PT22_9BACI</name>
<reference evidence="3 4" key="1">
    <citation type="submission" date="2020-03" db="EMBL/GenBank/DDBJ databases">
        <title>Assessment of the enzymatic potential of alkaline-tolerant lipase obtained from Bacillus luteus H11 (technogenic soil) for the bioremediation of saline soils contaminated with petroleum substances.</title>
        <authorList>
            <person name="Kalwasinska A."/>
        </authorList>
    </citation>
    <scope>NUCLEOTIDE SEQUENCE [LARGE SCALE GENOMIC DNA]</scope>
    <source>
        <strain evidence="3 4">H11</strain>
    </source>
</reference>
<evidence type="ECO:0000313" key="3">
    <source>
        <dbReference type="EMBL" id="NJP38985.1"/>
    </source>
</evidence>
<keyword evidence="1" id="KW-0175">Coiled coil</keyword>
<protein>
    <recommendedName>
        <fullName evidence="5">MerR family transcriptional regulator</fullName>
    </recommendedName>
</protein>
<proteinExistence type="predicted"/>
<evidence type="ECO:0000313" key="4">
    <source>
        <dbReference type="Proteomes" id="UP000752012"/>
    </source>
</evidence>
<accession>A0A969PT22</accession>
<dbReference type="EMBL" id="JAATHJ010000035">
    <property type="protein sequence ID" value="NJP38985.1"/>
    <property type="molecule type" value="Genomic_DNA"/>
</dbReference>
<gene>
    <name evidence="3" type="ORF">HCN83_15560</name>
</gene>
<organism evidence="3 4">
    <name type="scientific">Alkalicoccus luteus</name>
    <dbReference type="NCBI Taxonomy" id="1237094"/>
    <lineage>
        <taxon>Bacteria</taxon>
        <taxon>Bacillati</taxon>
        <taxon>Bacillota</taxon>
        <taxon>Bacilli</taxon>
        <taxon>Bacillales</taxon>
        <taxon>Bacillaceae</taxon>
        <taxon>Alkalicoccus</taxon>
    </lineage>
</organism>
<keyword evidence="2" id="KW-0472">Membrane</keyword>
<keyword evidence="4" id="KW-1185">Reference proteome</keyword>
<keyword evidence="2" id="KW-1133">Transmembrane helix</keyword>
<evidence type="ECO:0008006" key="5">
    <source>
        <dbReference type="Google" id="ProtNLM"/>
    </source>
</evidence>
<sequence length="190" mass="22698">MDSIKAFKYVSMIVLTFLLIGNIFLYIQNNGEEEAFSLSEEEVLELRELREENERLRYLEDTNSLTQREERFIQLEGQAERFITSVFEQDAETYQEKKAAADQVMNEEMQERFFSADMYGKNEVQTRIQEANYYIENIEENQNEIDIVMEVSHEINYIQTDMTEESHAFIRVTFERKDESWIATGFRDLM</sequence>
<dbReference type="AlphaFoldDB" id="A0A969PT22"/>
<dbReference type="Proteomes" id="UP000752012">
    <property type="component" value="Unassembled WGS sequence"/>
</dbReference>
<keyword evidence="2" id="KW-0812">Transmembrane</keyword>
<comment type="caution">
    <text evidence="3">The sequence shown here is derived from an EMBL/GenBank/DDBJ whole genome shotgun (WGS) entry which is preliminary data.</text>
</comment>
<evidence type="ECO:0000256" key="2">
    <source>
        <dbReference type="SAM" id="Phobius"/>
    </source>
</evidence>
<evidence type="ECO:0000256" key="1">
    <source>
        <dbReference type="SAM" id="Coils"/>
    </source>
</evidence>